<dbReference type="EMBL" id="JAHBAY010000037">
    <property type="protein sequence ID" value="MBT0774320.1"/>
    <property type="molecule type" value="Genomic_DNA"/>
</dbReference>
<accession>A0ABS5TU60</accession>
<proteinExistence type="predicted"/>
<sequence length="573" mass="60048">MAVEISPALAGFMKALTGMDVPQGNEDLLREVAVLYEGVAEDLLALRSAILELMVEVKANWQGEAADSFIAVLRPFVASDVLHEASGDRGDYLGKAAESAVVLARVGRDTGNQFEYAKWMLFALLAWTVADLAAIAATAWWNWMAPIEAWWVRVLARWGIGKTVARLVAHISTQMALQVTAGVLMDVIIQAKQFMDGHRDEWSAENTLGAIEFAVIAGLIGGGLSGFAPGLTKGIGNVLGADFQKVLAGDLAKVLGDAPSSGGVGGVAGDLSKVFAGDSGGLVKGFKGVEVRTGGRAADDLGLGGNQKIPGSGAKAGGELAPADILKKVGNDLRQVAGPNQASGFMARYLRVFGDADADLFRGLGVDSFTRKVLGDAGEFVERMAAVFERHFGSVMRADLARELGRDYAESFAVNWSRKNMKDLQGDLRKVLAGYEDRLGRATVDALADDVPYLVVRNLQKNYAGTFGYKVADYGVSAATGGTTMVLATGFYNLLFGPDHEFETGVAAFGAGALMGALGRAGRQVIGEPIELRNLPSADELHSSVRAMSEKPALEGSAGGSGGSGRGGDSLPS</sequence>
<reference evidence="3 4" key="1">
    <citation type="submission" date="2021-05" db="EMBL/GenBank/DDBJ databases">
        <title>Kineosporia and Streptomyces sp. nov. two new marine actinobacteria isolated from Coral.</title>
        <authorList>
            <person name="Buangrab K."/>
            <person name="Sutthacheep M."/>
            <person name="Yeemin T."/>
            <person name="Harunari E."/>
            <person name="Igarashi Y."/>
            <person name="Kanchanasin P."/>
            <person name="Tanasupawat S."/>
            <person name="Phongsopitanun W."/>
        </authorList>
    </citation>
    <scope>NUCLEOTIDE SEQUENCE [LARGE SCALE GENOMIC DNA]</scope>
    <source>
        <strain evidence="3 4">J2-2</strain>
    </source>
</reference>
<protein>
    <recommendedName>
        <fullName evidence="2">Outer membrane channel protein CpnT-like N-terminal domain-containing protein</fullName>
    </recommendedName>
</protein>
<feature type="region of interest" description="Disordered" evidence="1">
    <location>
        <begin position="542"/>
        <end position="573"/>
    </location>
</feature>
<evidence type="ECO:0000313" key="4">
    <source>
        <dbReference type="Proteomes" id="UP001197247"/>
    </source>
</evidence>
<feature type="domain" description="Outer membrane channel protein CpnT-like N-terminal" evidence="2">
    <location>
        <begin position="11"/>
        <end position="157"/>
    </location>
</feature>
<dbReference type="Proteomes" id="UP001197247">
    <property type="component" value="Unassembled WGS sequence"/>
</dbReference>
<organism evidence="3 4">
    <name type="scientific">Kineosporia corallincola</name>
    <dbReference type="NCBI Taxonomy" id="2835133"/>
    <lineage>
        <taxon>Bacteria</taxon>
        <taxon>Bacillati</taxon>
        <taxon>Actinomycetota</taxon>
        <taxon>Actinomycetes</taxon>
        <taxon>Kineosporiales</taxon>
        <taxon>Kineosporiaceae</taxon>
        <taxon>Kineosporia</taxon>
    </lineage>
</organism>
<name>A0ABS5TU60_9ACTN</name>
<evidence type="ECO:0000256" key="1">
    <source>
        <dbReference type="SAM" id="MobiDB-lite"/>
    </source>
</evidence>
<keyword evidence="4" id="KW-1185">Reference proteome</keyword>
<feature type="compositionally biased region" description="Gly residues" evidence="1">
    <location>
        <begin position="557"/>
        <end position="573"/>
    </location>
</feature>
<dbReference type="Pfam" id="PF25547">
    <property type="entry name" value="WXG100_2"/>
    <property type="match status" value="1"/>
</dbReference>
<dbReference type="InterPro" id="IPR057746">
    <property type="entry name" value="CpnT-like_N"/>
</dbReference>
<evidence type="ECO:0000313" key="3">
    <source>
        <dbReference type="EMBL" id="MBT0774320.1"/>
    </source>
</evidence>
<feature type="non-terminal residue" evidence="3">
    <location>
        <position position="573"/>
    </location>
</feature>
<feature type="compositionally biased region" description="Basic and acidic residues" evidence="1">
    <location>
        <begin position="542"/>
        <end position="553"/>
    </location>
</feature>
<gene>
    <name evidence="3" type="ORF">KIH74_35590</name>
</gene>
<comment type="caution">
    <text evidence="3">The sequence shown here is derived from an EMBL/GenBank/DDBJ whole genome shotgun (WGS) entry which is preliminary data.</text>
</comment>
<evidence type="ECO:0000259" key="2">
    <source>
        <dbReference type="Pfam" id="PF25547"/>
    </source>
</evidence>
<dbReference type="RefSeq" id="WP_214160860.1">
    <property type="nucleotide sequence ID" value="NZ_JAHBAY010000037.1"/>
</dbReference>